<organism evidence="1 2">
    <name type="scientific">Teratosphaeria nubilosa</name>
    <dbReference type="NCBI Taxonomy" id="161662"/>
    <lineage>
        <taxon>Eukaryota</taxon>
        <taxon>Fungi</taxon>
        <taxon>Dikarya</taxon>
        <taxon>Ascomycota</taxon>
        <taxon>Pezizomycotina</taxon>
        <taxon>Dothideomycetes</taxon>
        <taxon>Dothideomycetidae</taxon>
        <taxon>Mycosphaerellales</taxon>
        <taxon>Teratosphaeriaceae</taxon>
        <taxon>Teratosphaeria</taxon>
    </lineage>
</organism>
<evidence type="ECO:0000313" key="1">
    <source>
        <dbReference type="EMBL" id="KAF2767202.1"/>
    </source>
</evidence>
<dbReference type="Proteomes" id="UP000799436">
    <property type="component" value="Unassembled WGS sequence"/>
</dbReference>
<dbReference type="AlphaFoldDB" id="A0A6G1L3N7"/>
<evidence type="ECO:0000313" key="2">
    <source>
        <dbReference type="Proteomes" id="UP000799436"/>
    </source>
</evidence>
<proteinExistence type="predicted"/>
<sequence>MQDRDIDAESNAQSSLNCAALEIDWHRESARLSRIRLAFTTNSSGQGISSRDIPWNCGQIWPYADDLSLLLCWNGYSFCLVLPIGVHISLQGKLLQRPRITLLGGRGYSFWDARLARSGAASCAHDTAGPRTSGCMTHQHEAWNWAQYETDRVRGRKCEDRPKAIATSRLTRSTIRKSFNSWDLPYWPHGSREDVWSTVCKLCGFVQLKFPADDMRCLMPVVHLIRLLLSWAAVWLWSHDNAGGSAG</sequence>
<keyword evidence="2" id="KW-1185">Reference proteome</keyword>
<name>A0A6G1L3N7_9PEZI</name>
<gene>
    <name evidence="1" type="ORF">EJ03DRAFT_159212</name>
</gene>
<dbReference type="EMBL" id="ML995859">
    <property type="protein sequence ID" value="KAF2767202.1"/>
    <property type="molecule type" value="Genomic_DNA"/>
</dbReference>
<accession>A0A6G1L3N7</accession>
<reference evidence="1" key="1">
    <citation type="journal article" date="2020" name="Stud. Mycol.">
        <title>101 Dothideomycetes genomes: a test case for predicting lifestyles and emergence of pathogens.</title>
        <authorList>
            <person name="Haridas S."/>
            <person name="Albert R."/>
            <person name="Binder M."/>
            <person name="Bloem J."/>
            <person name="Labutti K."/>
            <person name="Salamov A."/>
            <person name="Andreopoulos B."/>
            <person name="Baker S."/>
            <person name="Barry K."/>
            <person name="Bills G."/>
            <person name="Bluhm B."/>
            <person name="Cannon C."/>
            <person name="Castanera R."/>
            <person name="Culley D."/>
            <person name="Daum C."/>
            <person name="Ezra D."/>
            <person name="Gonzalez J."/>
            <person name="Henrissat B."/>
            <person name="Kuo A."/>
            <person name="Liang C."/>
            <person name="Lipzen A."/>
            <person name="Lutzoni F."/>
            <person name="Magnuson J."/>
            <person name="Mondo S."/>
            <person name="Nolan M."/>
            <person name="Ohm R."/>
            <person name="Pangilinan J."/>
            <person name="Park H.-J."/>
            <person name="Ramirez L."/>
            <person name="Alfaro M."/>
            <person name="Sun H."/>
            <person name="Tritt A."/>
            <person name="Yoshinaga Y."/>
            <person name="Zwiers L.-H."/>
            <person name="Turgeon B."/>
            <person name="Goodwin S."/>
            <person name="Spatafora J."/>
            <person name="Crous P."/>
            <person name="Grigoriev I."/>
        </authorList>
    </citation>
    <scope>NUCLEOTIDE SEQUENCE</scope>
    <source>
        <strain evidence="1">CBS 116005</strain>
    </source>
</reference>
<protein>
    <submittedName>
        <fullName evidence="1">Uncharacterized protein</fullName>
    </submittedName>
</protein>